<keyword evidence="3" id="KW-0862">Zinc</keyword>
<feature type="transmembrane region" description="Helical" evidence="5">
    <location>
        <begin position="320"/>
        <end position="340"/>
    </location>
</feature>
<keyword evidence="6" id="KW-0732">Signal</keyword>
<evidence type="ECO:0000259" key="7">
    <source>
        <dbReference type="PROSITE" id="PS50089"/>
    </source>
</evidence>
<dbReference type="PROSITE" id="PS50089">
    <property type="entry name" value="ZF_RING_2"/>
    <property type="match status" value="1"/>
</dbReference>
<dbReference type="InterPro" id="IPR042494">
    <property type="entry name" value="RNF103"/>
</dbReference>
<dbReference type="PANTHER" id="PTHR15302">
    <property type="entry name" value="E3 UBIQUITIN-PROTEIN LIGASE RNF103"/>
    <property type="match status" value="1"/>
</dbReference>
<evidence type="ECO:0000256" key="3">
    <source>
        <dbReference type="ARBA" id="ARBA00022833"/>
    </source>
</evidence>
<reference evidence="8 9" key="1">
    <citation type="submission" date="2024-02" db="EMBL/GenBank/DDBJ databases">
        <authorList>
            <person name="Daric V."/>
            <person name="Darras S."/>
        </authorList>
    </citation>
    <scope>NUCLEOTIDE SEQUENCE [LARGE SCALE GENOMIC DNA]</scope>
</reference>
<keyword evidence="5" id="KW-1133">Transmembrane helix</keyword>
<evidence type="ECO:0000256" key="1">
    <source>
        <dbReference type="ARBA" id="ARBA00022723"/>
    </source>
</evidence>
<proteinExistence type="predicted"/>
<evidence type="ECO:0000256" key="5">
    <source>
        <dbReference type="SAM" id="Phobius"/>
    </source>
</evidence>
<dbReference type="PANTHER" id="PTHR15302:SF0">
    <property type="entry name" value="E3 UBIQUITIN-PROTEIN LIGASE RNF103"/>
    <property type="match status" value="1"/>
</dbReference>
<keyword evidence="1" id="KW-0479">Metal-binding</keyword>
<dbReference type="EMBL" id="CAWYQH010000046">
    <property type="protein sequence ID" value="CAK8678207.1"/>
    <property type="molecule type" value="Genomic_DNA"/>
</dbReference>
<gene>
    <name evidence="8" type="ORF">CVLEPA_LOCUS8150</name>
</gene>
<dbReference type="CDD" id="cd16454">
    <property type="entry name" value="RING-H2_PA-TM-RING"/>
    <property type="match status" value="1"/>
</dbReference>
<dbReference type="Pfam" id="PF13639">
    <property type="entry name" value="zf-RING_2"/>
    <property type="match status" value="1"/>
</dbReference>
<accession>A0ABP0FEU0</accession>
<evidence type="ECO:0000256" key="2">
    <source>
        <dbReference type="ARBA" id="ARBA00022771"/>
    </source>
</evidence>
<organism evidence="8 9">
    <name type="scientific">Clavelina lepadiformis</name>
    <name type="common">Light-bulb sea squirt</name>
    <name type="synonym">Ascidia lepadiformis</name>
    <dbReference type="NCBI Taxonomy" id="159417"/>
    <lineage>
        <taxon>Eukaryota</taxon>
        <taxon>Metazoa</taxon>
        <taxon>Chordata</taxon>
        <taxon>Tunicata</taxon>
        <taxon>Ascidiacea</taxon>
        <taxon>Aplousobranchia</taxon>
        <taxon>Clavelinidae</taxon>
        <taxon>Clavelina</taxon>
    </lineage>
</organism>
<evidence type="ECO:0000313" key="9">
    <source>
        <dbReference type="Proteomes" id="UP001642483"/>
    </source>
</evidence>
<evidence type="ECO:0000313" key="8">
    <source>
        <dbReference type="EMBL" id="CAK8678207.1"/>
    </source>
</evidence>
<keyword evidence="5" id="KW-0472">Membrane</keyword>
<name>A0ABP0FEU0_CLALP</name>
<dbReference type="SUPFAM" id="SSF57850">
    <property type="entry name" value="RING/U-box"/>
    <property type="match status" value="1"/>
</dbReference>
<feature type="signal peptide" evidence="6">
    <location>
        <begin position="1"/>
        <end position="24"/>
    </location>
</feature>
<feature type="domain" description="RING-type" evidence="7">
    <location>
        <begin position="398"/>
        <end position="442"/>
    </location>
</feature>
<protein>
    <recommendedName>
        <fullName evidence="7">RING-type domain-containing protein</fullName>
    </recommendedName>
</protein>
<dbReference type="InterPro" id="IPR001841">
    <property type="entry name" value="Znf_RING"/>
</dbReference>
<keyword evidence="5" id="KW-0812">Transmembrane</keyword>
<evidence type="ECO:0000256" key="6">
    <source>
        <dbReference type="SAM" id="SignalP"/>
    </source>
</evidence>
<dbReference type="InterPro" id="IPR013083">
    <property type="entry name" value="Znf_RING/FYVE/PHD"/>
</dbReference>
<keyword evidence="2 4" id="KW-0863">Zinc-finger</keyword>
<comment type="caution">
    <text evidence="8">The sequence shown here is derived from an EMBL/GenBank/DDBJ whole genome shotgun (WGS) entry which is preliminary data.</text>
</comment>
<sequence length="453" mass="52091">MPNFFSVVAIFVAIAVTFVFFAKTGHEDINEDHTKDWRMMRNNKLQAVLDGRQIDYLKHNALEKRDLINLIELTGVVSEDELQGVTEVTSGMFEKYFNTAEEADKAIANSNALWLTRICKKQKFSINNNDWKKLRRRVAAVGVYSGQVPVDCDEKQGSYMMLHSRHFSKAKTLSTPANFATAYQWVVENLAVQSTAIFSYSWLNLHWLDKKNDYMIQAVYVSSEKNFVPNILLASLSACFKPKLRIGRMTIQENDDYFQKSFGFVVDTSKPFVLIITGDNKTIFDGAMSFSNLKAKLQTVVQSLAAMSRTNQLSEEEKDAWSFMIYFCAFIFICITIWYLPQIMDFFRFVLFRPEPTNDIARLLESVLRTRLESQGARIWVTGPNENINALGFDQNQCSICREAFEGNQTLCKLACGHIFHWNRDCILGWLRRFGNDCPLCRDPAIRLNPEDE</sequence>
<keyword evidence="9" id="KW-1185">Reference proteome</keyword>
<dbReference type="Proteomes" id="UP001642483">
    <property type="component" value="Unassembled WGS sequence"/>
</dbReference>
<dbReference type="Gene3D" id="3.30.40.10">
    <property type="entry name" value="Zinc/RING finger domain, C3HC4 (zinc finger)"/>
    <property type="match status" value="1"/>
</dbReference>
<evidence type="ECO:0000256" key="4">
    <source>
        <dbReference type="PROSITE-ProRule" id="PRU00175"/>
    </source>
</evidence>
<feature type="chain" id="PRO_5045117271" description="RING-type domain-containing protein" evidence="6">
    <location>
        <begin position="25"/>
        <end position="453"/>
    </location>
</feature>